<keyword evidence="2" id="KW-0150">Chloroplast</keyword>
<name>A0A1X9ZIN3_9CHLO</name>
<feature type="transmembrane region" description="Helical" evidence="1">
    <location>
        <begin position="99"/>
        <end position="122"/>
    </location>
</feature>
<accession>A0A1X9ZIN3</accession>
<organism evidence="2">
    <name type="scientific">Ostreobium sp. HV05007bc</name>
    <dbReference type="NCBI Taxonomy" id="1940403"/>
    <lineage>
        <taxon>Eukaryota</taxon>
        <taxon>Viridiplantae</taxon>
        <taxon>Chlorophyta</taxon>
        <taxon>core chlorophytes</taxon>
        <taxon>Ulvophyceae</taxon>
        <taxon>TCBD clade</taxon>
        <taxon>Bryopsidales</taxon>
        <taxon>Ostreobineae</taxon>
        <taxon>Ostreobiaceae</taxon>
        <taxon>Ostreobium</taxon>
    </lineage>
</organism>
<feature type="transmembrane region" description="Helical" evidence="1">
    <location>
        <begin position="29"/>
        <end position="50"/>
    </location>
</feature>
<feature type="transmembrane region" description="Helical" evidence="1">
    <location>
        <begin position="168"/>
        <end position="185"/>
    </location>
</feature>
<keyword evidence="2" id="KW-0934">Plastid</keyword>
<feature type="transmembrane region" description="Helical" evidence="1">
    <location>
        <begin position="293"/>
        <end position="312"/>
    </location>
</feature>
<sequence>MSLSQFIKDYINSINDFYDSFSGHIHLSFLLKFFIFYITQSLKFLLQYILNFRWLNDFYSLKVTIPQLINSNFSNLYSSENSLSNFFGFFDNPSLTPNFFIIGLFNSLILSIPFSSSQILWLRRLTVEGLPSGIASGLGIILSQFLLNICVLLGLRFIIFPWYSFESLHYILGIILTLSTVYMIAHKPIKRIKSSNTTQLVKIFILHFILTWTEQSTLFQYLSNVSFNPEPTLFETLALDNGGYLILSHWSYFLGLLFGTVFWTCFFGWVVLSIGYSASKFFNFSYSIWVRRFNFSCLTLIIAFTLTSFPYYNLDYLIASPLGFIGQDDALKNLQLRVNSIDLKKGRLGEYSSHTSLDTDVSLFDRGRYQTSSEVELTFEDLNYQGEYVWRSRNDRLASGSAGIVNKLISKFLPKLKSAKNRASTSKKLKNNKENVLEDIILDDQNSEPYIPDQSSFADADDLVKRFLGDYQADVTTSTLPEPYNEVDQEPYSAFSELVRYGFDSFATFEDVESDEFEEKLGKKIKSKYYSNTVYKFILNFELSNFLDRQPKIYSLTREEENDLFQKRLILSSYYDTLRDYAKIPYSESFNELFMGPKSYANRIYNNQFKGTLKILRRLFSISLERKYNRNNESVLKFDQPLYKEEINDQALIVHEELTNYSDLVDNDLQTPFLKEADPIPFYAGWDNKLRKFLVTNYWLAYSDTSVKVDYLRIFNIKKLNNKISNRKSNTIHFVTWPLSKQKIEKLKTNSRNPATLMFSTFDDPANEQQRDIFEYAEAEDYDIRLIYETLPSILKRVDLRDKEKEQIYVRPLRGGIIWPGNEPIKIKFKDALNVILKLKRDWRDSNP</sequence>
<evidence type="ECO:0008006" key="3">
    <source>
        <dbReference type="Google" id="ProtNLM"/>
    </source>
</evidence>
<gene>
    <name evidence="2" type="primary">ycf1</name>
</gene>
<protein>
    <recommendedName>
        <fullName evidence="3">Ycf1</fullName>
    </recommendedName>
</protein>
<evidence type="ECO:0000313" key="2">
    <source>
        <dbReference type="EMBL" id="ARS45074.1"/>
    </source>
</evidence>
<reference evidence="2" key="1">
    <citation type="submission" date="2017-03" db="EMBL/GenBank/DDBJ databases">
        <title>Phylogenetic position of the coral symbiont Ostreobium (Ulvophyceae) inferred from chloroplast genome data.</title>
        <authorList>
            <person name="Verbruggen H."/>
            <person name="Marcelino V.R."/>
            <person name="Guiry M.D."/>
            <person name="Cremen M.C."/>
            <person name="Jackson C.J."/>
        </authorList>
    </citation>
    <scope>NUCLEOTIDE SEQUENCE</scope>
    <source>
        <strain evidence="2">SN160</strain>
    </source>
</reference>
<dbReference type="EMBL" id="KY766995">
    <property type="protein sequence ID" value="ARS45074.1"/>
    <property type="molecule type" value="Genomic_DNA"/>
</dbReference>
<evidence type="ECO:0000256" key="1">
    <source>
        <dbReference type="SAM" id="Phobius"/>
    </source>
</evidence>
<feature type="transmembrane region" description="Helical" evidence="1">
    <location>
        <begin position="250"/>
        <end position="272"/>
    </location>
</feature>
<feature type="transmembrane region" description="Helical" evidence="1">
    <location>
        <begin position="134"/>
        <end position="162"/>
    </location>
</feature>
<keyword evidence="1" id="KW-0812">Transmembrane</keyword>
<keyword evidence="1" id="KW-0472">Membrane</keyword>
<keyword evidence="1" id="KW-1133">Transmembrane helix</keyword>
<geneLocation type="chloroplast" evidence="2"/>
<dbReference type="AlphaFoldDB" id="A0A1X9ZIN3"/>
<proteinExistence type="predicted"/>